<dbReference type="EC" id="1.8.1.7" evidence="8"/>
<gene>
    <name evidence="8" type="primary">gor</name>
    <name evidence="8" type="ORF">Dpo_1c00500</name>
</gene>
<keyword evidence="2" id="KW-0285">Flavoprotein</keyword>
<keyword evidence="4" id="KW-0547">Nucleotide-binding</keyword>
<organism evidence="8 9">
    <name type="scientific">Desulfotignum phosphitoxidans DSM 13687</name>
    <dbReference type="NCBI Taxonomy" id="1286635"/>
    <lineage>
        <taxon>Bacteria</taxon>
        <taxon>Pseudomonadati</taxon>
        <taxon>Thermodesulfobacteriota</taxon>
        <taxon>Desulfobacteria</taxon>
        <taxon>Desulfobacterales</taxon>
        <taxon>Desulfobacteraceae</taxon>
        <taxon>Desulfotignum</taxon>
    </lineage>
</organism>
<comment type="similarity">
    <text evidence="1">Belongs to the class-I pyridine nucleotide-disulfide oxidoreductase family.</text>
</comment>
<feature type="domain" description="FAD/NAD(P)-binding" evidence="7">
    <location>
        <begin position="4"/>
        <end position="317"/>
    </location>
</feature>
<keyword evidence="4" id="KW-0520">NAD</keyword>
<accession>S0G1W5</accession>
<dbReference type="PIRSF" id="PIRSF000350">
    <property type="entry name" value="Mercury_reductase_MerA"/>
    <property type="match status" value="1"/>
</dbReference>
<feature type="binding site" evidence="4">
    <location>
        <position position="198"/>
    </location>
    <ligand>
        <name>NAD(+)</name>
        <dbReference type="ChEBI" id="CHEBI:57540"/>
    </ligand>
</feature>
<dbReference type="PRINTS" id="PR00368">
    <property type="entry name" value="FADPNR"/>
</dbReference>
<protein>
    <submittedName>
        <fullName evidence="8">Glutathione reductase Gor</fullName>
        <ecNumber evidence="8">1.8.1.7</ecNumber>
    </submittedName>
</protein>
<sequence>MEQFDVIVIGTGTAGQTAAYDLAAEGYRVAIAENSPTPGGVCALRGCQAKKWFYETMEVVARSRHLLGKGITKLPGFNWDQVQKQKTRFTSKVPENTIAGLKGSGITYLQGQAKFLDTTTLRIGENDYKTRYVIVATGAVPAQLPIDGAQHLITSDDFLNLTALPPRIAFIGGGFISFEFAHFAARLGSRNQNIHILEAGDRTLGPFDQDMVTQLVRASEADGIQVRTGVSITSVTKNSDEYTVHFKSGPPLVVDLVVNSAGRTPDIEPLSPDTAGIKSSRRGIDVNPAMQTSIPHIFAIGDCADTVMLARVADMEAHVAARSIMALENGTDLPVMDYTVVPAVLFTYPQLGMVGKTEEMLQKENTPYRKSHETELNWPTYRRIGMTHAAYKILTDDKGGILGAHFLGDNTTGLVNIFKQAMIDKTPVSRLKNDHIMAPYPSRESDILYMLDPLID</sequence>
<dbReference type="InterPro" id="IPR001100">
    <property type="entry name" value="Pyr_nuc-diS_OxRdtase"/>
</dbReference>
<dbReference type="OrthoDB" id="9786429at2"/>
<feature type="domain" description="Pyridine nucleotide-disulphide oxidoreductase dimerisation" evidence="6">
    <location>
        <begin position="341"/>
        <end position="440"/>
    </location>
</feature>
<evidence type="ECO:0000256" key="4">
    <source>
        <dbReference type="PIRSR" id="PIRSR000350-3"/>
    </source>
</evidence>
<evidence type="ECO:0000256" key="2">
    <source>
        <dbReference type="ARBA" id="ARBA00022630"/>
    </source>
</evidence>
<dbReference type="EMBL" id="APJX01000001">
    <property type="protein sequence ID" value="EMS80920.1"/>
    <property type="molecule type" value="Genomic_DNA"/>
</dbReference>
<dbReference type="PATRIC" id="fig|1286635.3.peg.58"/>
<dbReference type="InterPro" id="IPR036188">
    <property type="entry name" value="FAD/NAD-bd_sf"/>
</dbReference>
<keyword evidence="9" id="KW-1185">Reference proteome</keyword>
<dbReference type="InterPro" id="IPR004099">
    <property type="entry name" value="Pyr_nucl-diS_OxRdtase_dimer"/>
</dbReference>
<dbReference type="Gene3D" id="3.50.50.60">
    <property type="entry name" value="FAD/NAD(P)-binding domain"/>
    <property type="match status" value="2"/>
</dbReference>
<evidence type="ECO:0000313" key="8">
    <source>
        <dbReference type="EMBL" id="EMS80920.1"/>
    </source>
</evidence>
<evidence type="ECO:0000313" key="9">
    <source>
        <dbReference type="Proteomes" id="UP000014216"/>
    </source>
</evidence>
<comment type="caution">
    <text evidence="8">The sequence shown here is derived from an EMBL/GenBank/DDBJ whole genome shotgun (WGS) entry which is preliminary data.</text>
</comment>
<dbReference type="InterPro" id="IPR023753">
    <property type="entry name" value="FAD/NAD-binding_dom"/>
</dbReference>
<evidence type="ECO:0000259" key="6">
    <source>
        <dbReference type="Pfam" id="PF02852"/>
    </source>
</evidence>
<dbReference type="PRINTS" id="PR00411">
    <property type="entry name" value="PNDRDTASEI"/>
</dbReference>
<keyword evidence="3 4" id="KW-0274">FAD</keyword>
<dbReference type="PANTHER" id="PTHR43014:SF5">
    <property type="entry name" value="GLUTATHIONE REDUCTASE (NADPH)"/>
    <property type="match status" value="1"/>
</dbReference>
<feature type="binding site" evidence="4">
    <location>
        <position position="262"/>
    </location>
    <ligand>
        <name>NAD(+)</name>
        <dbReference type="ChEBI" id="CHEBI:57540"/>
    </ligand>
</feature>
<dbReference type="Gene3D" id="3.30.390.30">
    <property type="match status" value="1"/>
</dbReference>
<feature type="binding site" evidence="4">
    <location>
        <begin position="172"/>
        <end position="179"/>
    </location>
    <ligand>
        <name>NAD(+)</name>
        <dbReference type="ChEBI" id="CHEBI:57540"/>
    </ligand>
</feature>
<feature type="disulfide bond" description="Redox-active" evidence="5">
    <location>
        <begin position="42"/>
        <end position="47"/>
    </location>
</feature>
<dbReference type="RefSeq" id="WP_006963477.1">
    <property type="nucleotide sequence ID" value="NZ_APJX01000001.1"/>
</dbReference>
<dbReference type="GO" id="GO:0004362">
    <property type="term" value="F:glutathione-disulfide reductase (NADPH) activity"/>
    <property type="evidence" value="ECO:0007669"/>
    <property type="project" value="UniProtKB-EC"/>
</dbReference>
<evidence type="ECO:0000256" key="5">
    <source>
        <dbReference type="PIRSR" id="PIRSR000350-4"/>
    </source>
</evidence>
<dbReference type="Pfam" id="PF07992">
    <property type="entry name" value="Pyr_redox_2"/>
    <property type="match status" value="1"/>
</dbReference>
<feature type="binding site" evidence="4">
    <location>
        <position position="51"/>
    </location>
    <ligand>
        <name>FAD</name>
        <dbReference type="ChEBI" id="CHEBI:57692"/>
    </ligand>
</feature>
<dbReference type="Proteomes" id="UP000014216">
    <property type="component" value="Unassembled WGS sequence"/>
</dbReference>
<dbReference type="GO" id="GO:0000166">
    <property type="term" value="F:nucleotide binding"/>
    <property type="evidence" value="ECO:0007669"/>
    <property type="project" value="UniProtKB-KW"/>
</dbReference>
<reference evidence="8 9" key="1">
    <citation type="journal article" date="2013" name="Genome Announc.">
        <title>Draft Genome Sequence of Desulfotignum phosphitoxidans DSM 13687 Strain FiPS-3.</title>
        <authorList>
            <person name="Poehlein A."/>
            <person name="Daniel R."/>
            <person name="Simeonova D.D."/>
        </authorList>
    </citation>
    <scope>NUCLEOTIDE SEQUENCE [LARGE SCALE GENOMIC DNA]</scope>
    <source>
        <strain evidence="8 9">DSM 13687</strain>
    </source>
</reference>
<proteinExistence type="inferred from homology"/>
<keyword evidence="8" id="KW-0560">Oxidoreductase</keyword>
<feature type="binding site" evidence="4">
    <location>
        <position position="302"/>
    </location>
    <ligand>
        <name>FAD</name>
        <dbReference type="ChEBI" id="CHEBI:57692"/>
    </ligand>
</feature>
<dbReference type="AlphaFoldDB" id="S0G1W5"/>
<dbReference type="Pfam" id="PF02852">
    <property type="entry name" value="Pyr_redox_dim"/>
    <property type="match status" value="1"/>
</dbReference>
<name>S0G1W5_9BACT</name>
<evidence type="ECO:0000256" key="3">
    <source>
        <dbReference type="ARBA" id="ARBA00022827"/>
    </source>
</evidence>
<dbReference type="SUPFAM" id="SSF55424">
    <property type="entry name" value="FAD/NAD-linked reductases, dimerisation (C-terminal) domain"/>
    <property type="match status" value="1"/>
</dbReference>
<comment type="cofactor">
    <cofactor evidence="4">
        <name>FAD</name>
        <dbReference type="ChEBI" id="CHEBI:57692"/>
    </cofactor>
    <text evidence="4">Binds 1 FAD per subunit.</text>
</comment>
<evidence type="ECO:0000256" key="1">
    <source>
        <dbReference type="ARBA" id="ARBA00007532"/>
    </source>
</evidence>
<dbReference type="PANTHER" id="PTHR43014">
    <property type="entry name" value="MERCURIC REDUCTASE"/>
    <property type="match status" value="1"/>
</dbReference>
<dbReference type="SUPFAM" id="SSF51905">
    <property type="entry name" value="FAD/NAD(P)-binding domain"/>
    <property type="match status" value="1"/>
</dbReference>
<dbReference type="InterPro" id="IPR016156">
    <property type="entry name" value="FAD/NAD-linked_Rdtase_dimer_sf"/>
</dbReference>
<evidence type="ECO:0000259" key="7">
    <source>
        <dbReference type="Pfam" id="PF07992"/>
    </source>
</evidence>